<protein>
    <recommendedName>
        <fullName evidence="2">Tyr recombinase domain-containing protein</fullName>
    </recommendedName>
</protein>
<dbReference type="SUPFAM" id="SSF56349">
    <property type="entry name" value="DNA breaking-rejoining enzymes"/>
    <property type="match status" value="1"/>
</dbReference>
<dbReference type="EMBL" id="UINC01020206">
    <property type="protein sequence ID" value="SVA85057.1"/>
    <property type="molecule type" value="Genomic_DNA"/>
</dbReference>
<name>A0A381Z8G9_9ZZZZ</name>
<dbReference type="InterPro" id="IPR011010">
    <property type="entry name" value="DNA_brk_join_enz"/>
</dbReference>
<proteinExistence type="predicted"/>
<keyword evidence="1" id="KW-0233">DNA recombination</keyword>
<reference evidence="3" key="1">
    <citation type="submission" date="2018-05" db="EMBL/GenBank/DDBJ databases">
        <authorList>
            <person name="Lanie J.A."/>
            <person name="Ng W.-L."/>
            <person name="Kazmierczak K.M."/>
            <person name="Andrzejewski T.M."/>
            <person name="Davidsen T.M."/>
            <person name="Wayne K.J."/>
            <person name="Tettelin H."/>
            <person name="Glass J.I."/>
            <person name="Rusch D."/>
            <person name="Podicherti R."/>
            <person name="Tsui H.-C.T."/>
            <person name="Winkler M.E."/>
        </authorList>
    </citation>
    <scope>NUCLEOTIDE SEQUENCE</scope>
</reference>
<feature type="domain" description="Tyr recombinase" evidence="2">
    <location>
        <begin position="1"/>
        <end position="127"/>
    </location>
</feature>
<dbReference type="Pfam" id="PF00589">
    <property type="entry name" value="Phage_integrase"/>
    <property type="match status" value="1"/>
</dbReference>
<feature type="non-terminal residue" evidence="3">
    <location>
        <position position="127"/>
    </location>
</feature>
<gene>
    <name evidence="3" type="ORF">METZ01_LOCUS137911</name>
</gene>
<dbReference type="PROSITE" id="PS51898">
    <property type="entry name" value="TYR_RECOMBINASE"/>
    <property type="match status" value="1"/>
</dbReference>
<evidence type="ECO:0000313" key="3">
    <source>
        <dbReference type="EMBL" id="SVA85057.1"/>
    </source>
</evidence>
<dbReference type="AlphaFoldDB" id="A0A381Z8G9"/>
<evidence type="ECO:0000256" key="1">
    <source>
        <dbReference type="ARBA" id="ARBA00023172"/>
    </source>
</evidence>
<dbReference type="Gene3D" id="1.10.443.10">
    <property type="entry name" value="Intergrase catalytic core"/>
    <property type="match status" value="1"/>
</dbReference>
<dbReference type="GO" id="GO:0006310">
    <property type="term" value="P:DNA recombination"/>
    <property type="evidence" value="ECO:0007669"/>
    <property type="project" value="UniProtKB-KW"/>
</dbReference>
<organism evidence="3">
    <name type="scientific">marine metagenome</name>
    <dbReference type="NCBI Taxonomy" id="408172"/>
    <lineage>
        <taxon>unclassified sequences</taxon>
        <taxon>metagenomes</taxon>
        <taxon>ecological metagenomes</taxon>
    </lineage>
</organism>
<dbReference type="InterPro" id="IPR002104">
    <property type="entry name" value="Integrase_catalytic"/>
</dbReference>
<sequence>MEHYKRAFQFYLSTGCRLREPIIGTVEGMWLDVPPSLSKNHIKRSIELDGDKLAMLNEIRDKVSSHSTADTAIRQYSRNFRKACDVIGVRKDISFHSLRHTFACIRRLQTNGNMALVRDELGHKNIA</sequence>
<dbReference type="GO" id="GO:0015074">
    <property type="term" value="P:DNA integration"/>
    <property type="evidence" value="ECO:0007669"/>
    <property type="project" value="InterPro"/>
</dbReference>
<dbReference type="GO" id="GO:0003677">
    <property type="term" value="F:DNA binding"/>
    <property type="evidence" value="ECO:0007669"/>
    <property type="project" value="InterPro"/>
</dbReference>
<dbReference type="InterPro" id="IPR013762">
    <property type="entry name" value="Integrase-like_cat_sf"/>
</dbReference>
<accession>A0A381Z8G9</accession>
<evidence type="ECO:0000259" key="2">
    <source>
        <dbReference type="PROSITE" id="PS51898"/>
    </source>
</evidence>